<reference evidence="3 4" key="1">
    <citation type="journal article" date="2015" name="Genome Announc.">
        <title>Complete Genome Sequence of Sedimenticola thiotaurini Strain SIP-G1, a Polyphosphate- and Polyhydroxyalkanoate-Accumulating Sulfur-Oxidizing Gammaproteobacterium Isolated from Salt Marsh Sediments.</title>
        <authorList>
            <person name="Flood B.E."/>
            <person name="Jones D.S."/>
            <person name="Bailey J.V."/>
        </authorList>
    </citation>
    <scope>NUCLEOTIDE SEQUENCE [LARGE SCALE GENOMIC DNA]</scope>
    <source>
        <strain evidence="3 4">SIP-G1</strain>
    </source>
</reference>
<dbReference type="OrthoDB" id="6975080at2"/>
<dbReference type="Pfam" id="PF03413">
    <property type="entry name" value="PepSY"/>
    <property type="match status" value="1"/>
</dbReference>
<keyword evidence="4" id="KW-1185">Reference proteome</keyword>
<evidence type="ECO:0000313" key="4">
    <source>
        <dbReference type="Proteomes" id="UP000034410"/>
    </source>
</evidence>
<evidence type="ECO:0000256" key="1">
    <source>
        <dbReference type="SAM" id="SignalP"/>
    </source>
</evidence>
<dbReference type="Proteomes" id="UP000034410">
    <property type="component" value="Chromosome"/>
</dbReference>
<dbReference type="KEGG" id="seds:AAY24_10995"/>
<evidence type="ECO:0000259" key="2">
    <source>
        <dbReference type="Pfam" id="PF03413"/>
    </source>
</evidence>
<dbReference type="EMBL" id="CP011412">
    <property type="protein sequence ID" value="AKH22217.1"/>
    <property type="molecule type" value="Genomic_DNA"/>
</dbReference>
<protein>
    <recommendedName>
        <fullName evidence="2">PepSY domain-containing protein</fullName>
    </recommendedName>
</protein>
<proteinExistence type="predicted"/>
<feature type="chain" id="PRO_5002517517" description="PepSY domain-containing protein" evidence="1">
    <location>
        <begin position="19"/>
        <end position="96"/>
    </location>
</feature>
<dbReference type="AlphaFoldDB" id="A0A0F7K325"/>
<accession>A0A0F7K325</accession>
<dbReference type="Gene3D" id="3.10.450.40">
    <property type="match status" value="1"/>
</dbReference>
<sequence>MKRIVIALALLLPLWVVADGDHERAKALFESGEILPLEEILKNVRAEYPGRLLEIKLEQKKKSVIYEVELLDEQGKVWELKLDAVTGELLKREQDD</sequence>
<dbReference type="RefSeq" id="WP_046861236.1">
    <property type="nucleotide sequence ID" value="NZ_CP011412.1"/>
</dbReference>
<name>A0A0F7K325_9GAMM</name>
<dbReference type="InterPro" id="IPR025711">
    <property type="entry name" value="PepSY"/>
</dbReference>
<keyword evidence="1" id="KW-0732">Signal</keyword>
<feature type="domain" description="PepSY" evidence="2">
    <location>
        <begin position="35"/>
        <end position="93"/>
    </location>
</feature>
<gene>
    <name evidence="3" type="ORF">AAY24_10995</name>
</gene>
<feature type="signal peptide" evidence="1">
    <location>
        <begin position="1"/>
        <end position="18"/>
    </location>
</feature>
<organism evidence="3 4">
    <name type="scientific">Sedimenticola thiotaurini</name>
    <dbReference type="NCBI Taxonomy" id="1543721"/>
    <lineage>
        <taxon>Bacteria</taxon>
        <taxon>Pseudomonadati</taxon>
        <taxon>Pseudomonadota</taxon>
        <taxon>Gammaproteobacteria</taxon>
        <taxon>Chromatiales</taxon>
        <taxon>Sedimenticolaceae</taxon>
        <taxon>Sedimenticola</taxon>
    </lineage>
</organism>
<evidence type="ECO:0000313" key="3">
    <source>
        <dbReference type="EMBL" id="AKH22217.1"/>
    </source>
</evidence>